<sequence length="79" mass="9106">MTFSILYSLSFYTGFICKHTDLTNPPSSTILLYTFLPFPSPLPHFTYLSSSPNLLSFFLSIHIHPHNLAANFYFSDHIY</sequence>
<proteinExistence type="predicted"/>
<gene>
    <name evidence="1" type="ORF">OCBIM_22014733mg</name>
</gene>
<protein>
    <submittedName>
        <fullName evidence="1">Uncharacterized protein</fullName>
    </submittedName>
</protein>
<accession>A0A0L8HHB1</accession>
<dbReference type="AlphaFoldDB" id="A0A0L8HHB1"/>
<evidence type="ECO:0000313" key="1">
    <source>
        <dbReference type="EMBL" id="KOF88524.1"/>
    </source>
</evidence>
<dbReference type="EMBL" id="KQ418173">
    <property type="protein sequence ID" value="KOF88524.1"/>
    <property type="molecule type" value="Genomic_DNA"/>
</dbReference>
<reference evidence="1" key="1">
    <citation type="submission" date="2015-07" db="EMBL/GenBank/DDBJ databases">
        <title>MeaNS - Measles Nucleotide Surveillance Program.</title>
        <authorList>
            <person name="Tran T."/>
            <person name="Druce J."/>
        </authorList>
    </citation>
    <scope>NUCLEOTIDE SEQUENCE</scope>
    <source>
        <strain evidence="1">UCB-OBI-ISO-001</strain>
        <tissue evidence="1">Gonad</tissue>
    </source>
</reference>
<name>A0A0L8HHB1_OCTBM</name>
<organism evidence="1">
    <name type="scientific">Octopus bimaculoides</name>
    <name type="common">California two-spotted octopus</name>
    <dbReference type="NCBI Taxonomy" id="37653"/>
    <lineage>
        <taxon>Eukaryota</taxon>
        <taxon>Metazoa</taxon>
        <taxon>Spiralia</taxon>
        <taxon>Lophotrochozoa</taxon>
        <taxon>Mollusca</taxon>
        <taxon>Cephalopoda</taxon>
        <taxon>Coleoidea</taxon>
        <taxon>Octopodiformes</taxon>
        <taxon>Octopoda</taxon>
        <taxon>Incirrata</taxon>
        <taxon>Octopodidae</taxon>
        <taxon>Octopus</taxon>
    </lineage>
</organism>